<dbReference type="RefSeq" id="WP_376735629.1">
    <property type="nucleotide sequence ID" value="NZ_JAYMRP010000040.1"/>
</dbReference>
<dbReference type="PANTHER" id="PTHR30055:SF234">
    <property type="entry name" value="HTH-TYPE TRANSCRIPTIONAL REGULATOR BETI"/>
    <property type="match status" value="1"/>
</dbReference>
<accession>A0ABV5EKG8</accession>
<dbReference type="Proteomes" id="UP001585080">
    <property type="component" value="Unassembled WGS sequence"/>
</dbReference>
<sequence length="181" mass="19907">MDSDAISDELRDALAAMQQQVSSAHATWIAALARRHPQLAGELWELHDSYCTRHEQLEALLLLLDEDSLPALKLYQAFGALDSTLITPATDAEQYETEPSNLDPHQRAAQTKRTRTRRALLEAALSLIAEGVTTSLMEESAARAGIGVATAYKHFATKDDLIRAVYIELLAPALKPTNERS</sequence>
<gene>
    <name evidence="7" type="ORF">VSS16_31205</name>
</gene>
<name>A0ABV5EKG8_9ACTN</name>
<keyword evidence="8" id="KW-1185">Reference proteome</keyword>
<dbReference type="InterPro" id="IPR050109">
    <property type="entry name" value="HTH-type_TetR-like_transc_reg"/>
</dbReference>
<dbReference type="PANTHER" id="PTHR30055">
    <property type="entry name" value="HTH-TYPE TRANSCRIPTIONAL REGULATOR RUTR"/>
    <property type="match status" value="1"/>
</dbReference>
<protein>
    <submittedName>
        <fullName evidence="7">Helix-turn-helix domain-containing protein</fullName>
    </submittedName>
</protein>
<dbReference type="EMBL" id="JAYMRP010000040">
    <property type="protein sequence ID" value="MFB8777138.1"/>
    <property type="molecule type" value="Genomic_DNA"/>
</dbReference>
<evidence type="ECO:0000256" key="2">
    <source>
        <dbReference type="ARBA" id="ARBA00023125"/>
    </source>
</evidence>
<evidence type="ECO:0000256" key="3">
    <source>
        <dbReference type="ARBA" id="ARBA00023163"/>
    </source>
</evidence>
<feature type="DNA-binding region" description="H-T-H motif" evidence="4">
    <location>
        <begin position="136"/>
        <end position="155"/>
    </location>
</feature>
<dbReference type="Gene3D" id="1.10.357.10">
    <property type="entry name" value="Tetracycline Repressor, domain 2"/>
    <property type="match status" value="1"/>
</dbReference>
<proteinExistence type="predicted"/>
<evidence type="ECO:0000259" key="6">
    <source>
        <dbReference type="PROSITE" id="PS50977"/>
    </source>
</evidence>
<dbReference type="SUPFAM" id="SSF46689">
    <property type="entry name" value="Homeodomain-like"/>
    <property type="match status" value="1"/>
</dbReference>
<dbReference type="PROSITE" id="PS50977">
    <property type="entry name" value="HTH_TETR_2"/>
    <property type="match status" value="1"/>
</dbReference>
<dbReference type="PRINTS" id="PR00455">
    <property type="entry name" value="HTHTETR"/>
</dbReference>
<comment type="caution">
    <text evidence="7">The sequence shown here is derived from an EMBL/GenBank/DDBJ whole genome shotgun (WGS) entry which is preliminary data.</text>
</comment>
<reference evidence="7 8" key="1">
    <citation type="submission" date="2024-01" db="EMBL/GenBank/DDBJ databases">
        <title>Genome mining of biosynthetic gene clusters to explore secondary metabolites of Streptomyces sp.</title>
        <authorList>
            <person name="Baig A."/>
            <person name="Ajitkumar Shintre N."/>
            <person name="Kumar H."/>
            <person name="Anbarasu A."/>
            <person name="Ramaiah S."/>
        </authorList>
    </citation>
    <scope>NUCLEOTIDE SEQUENCE [LARGE SCALE GENOMIC DNA]</scope>
    <source>
        <strain evidence="7 8">A57</strain>
    </source>
</reference>
<feature type="domain" description="HTH tetR-type" evidence="6">
    <location>
        <begin position="114"/>
        <end position="173"/>
    </location>
</feature>
<evidence type="ECO:0000256" key="4">
    <source>
        <dbReference type="PROSITE-ProRule" id="PRU00335"/>
    </source>
</evidence>
<keyword evidence="2 4" id="KW-0238">DNA-binding</keyword>
<evidence type="ECO:0000313" key="7">
    <source>
        <dbReference type="EMBL" id="MFB8777138.1"/>
    </source>
</evidence>
<evidence type="ECO:0000256" key="1">
    <source>
        <dbReference type="ARBA" id="ARBA00023015"/>
    </source>
</evidence>
<organism evidence="7 8">
    <name type="scientific">Streptomyces broussonetiae</name>
    <dbReference type="NCBI Taxonomy" id="2686304"/>
    <lineage>
        <taxon>Bacteria</taxon>
        <taxon>Bacillati</taxon>
        <taxon>Actinomycetota</taxon>
        <taxon>Actinomycetes</taxon>
        <taxon>Kitasatosporales</taxon>
        <taxon>Streptomycetaceae</taxon>
        <taxon>Streptomyces</taxon>
    </lineage>
</organism>
<feature type="region of interest" description="Disordered" evidence="5">
    <location>
        <begin position="92"/>
        <end position="112"/>
    </location>
</feature>
<keyword evidence="3" id="KW-0804">Transcription</keyword>
<evidence type="ECO:0000256" key="5">
    <source>
        <dbReference type="SAM" id="MobiDB-lite"/>
    </source>
</evidence>
<dbReference type="Pfam" id="PF00440">
    <property type="entry name" value="TetR_N"/>
    <property type="match status" value="1"/>
</dbReference>
<evidence type="ECO:0000313" key="8">
    <source>
        <dbReference type="Proteomes" id="UP001585080"/>
    </source>
</evidence>
<keyword evidence="1" id="KW-0805">Transcription regulation</keyword>
<dbReference type="InterPro" id="IPR009057">
    <property type="entry name" value="Homeodomain-like_sf"/>
</dbReference>
<dbReference type="InterPro" id="IPR001647">
    <property type="entry name" value="HTH_TetR"/>
</dbReference>